<dbReference type="InterPro" id="IPR000626">
    <property type="entry name" value="Ubiquitin-like_dom"/>
</dbReference>
<evidence type="ECO:0000313" key="4">
    <source>
        <dbReference type="Proteomes" id="UP000530660"/>
    </source>
</evidence>
<sequence>MSSDTSDKKPAVSDVKTSGGDQINLKVRDADGNEVQFRIKKHTPLRKLMDAYCTRKGVDLHSYRFLFDGNRINEDDTPEKLGMEDMDSIDAMLFQQGGV</sequence>
<accession>A0A7J7IFI8</accession>
<dbReference type="SUPFAM" id="SSF54236">
    <property type="entry name" value="Ubiquitin-like"/>
    <property type="match status" value="1"/>
</dbReference>
<keyword evidence="4" id="KW-1185">Reference proteome</keyword>
<dbReference type="Gene3D" id="3.10.20.90">
    <property type="entry name" value="Phosphatidylinositol 3-kinase Catalytic Subunit, Chain A, domain 1"/>
    <property type="match status" value="1"/>
</dbReference>
<dbReference type="Pfam" id="PF11976">
    <property type="entry name" value="Rad60-SLD"/>
    <property type="match status" value="1"/>
</dbReference>
<comment type="caution">
    <text evidence="3">The sequence shown here is derived from an EMBL/GenBank/DDBJ whole genome shotgun (WGS) entry which is preliminary data.</text>
</comment>
<dbReference type="SMART" id="SM00213">
    <property type="entry name" value="UBQ"/>
    <property type="match status" value="1"/>
</dbReference>
<name>A0A7J7IFI8_9RHOD</name>
<dbReference type="PROSITE" id="PS50053">
    <property type="entry name" value="UBIQUITIN_2"/>
    <property type="match status" value="1"/>
</dbReference>
<dbReference type="FunFam" id="3.10.20.90:FF:000202">
    <property type="entry name" value="Small ubiquitin-related modifier I"/>
    <property type="match status" value="1"/>
</dbReference>
<dbReference type="PANTHER" id="PTHR10562">
    <property type="entry name" value="SMALL UBIQUITIN-RELATED MODIFIER"/>
    <property type="match status" value="1"/>
</dbReference>
<dbReference type="InterPro" id="IPR029071">
    <property type="entry name" value="Ubiquitin-like_domsf"/>
</dbReference>
<dbReference type="AlphaFoldDB" id="A0A7J7IFI8"/>
<dbReference type="EMBL" id="VWRR01000013">
    <property type="protein sequence ID" value="KAF6001843.1"/>
    <property type="molecule type" value="Genomic_DNA"/>
</dbReference>
<proteinExistence type="predicted"/>
<feature type="compositionally biased region" description="Basic and acidic residues" evidence="1">
    <location>
        <begin position="1"/>
        <end position="11"/>
    </location>
</feature>
<dbReference type="InterPro" id="IPR022617">
    <property type="entry name" value="Rad60/SUMO-like_dom"/>
</dbReference>
<dbReference type="CDD" id="cd16116">
    <property type="entry name" value="Ubl_Smt3_like"/>
    <property type="match status" value="1"/>
</dbReference>
<gene>
    <name evidence="3" type="primary">SUMO1</name>
    <name evidence="3" type="ORF">F1559_004206</name>
</gene>
<feature type="domain" description="Ubiquitin-like" evidence="2">
    <location>
        <begin position="23"/>
        <end position="98"/>
    </location>
</feature>
<reference evidence="3 4" key="1">
    <citation type="journal article" date="2020" name="J. Phycol.">
        <title>Comparative genome analysis reveals Cyanidiococcus gen. nov., a new extremophilic red algal genus sister to Cyanidioschyzon (Cyanidioschyzonaceae, Rhodophyta).</title>
        <authorList>
            <person name="Liu S.-L."/>
            <person name="Chiang Y.-R."/>
            <person name="Yoon H.S."/>
            <person name="Fu H.-Y."/>
        </authorList>
    </citation>
    <scope>NUCLEOTIDE SEQUENCE [LARGE SCALE GENOMIC DNA]</scope>
    <source>
        <strain evidence="3 4">THAL066</strain>
    </source>
</reference>
<dbReference type="OrthoDB" id="442921at2759"/>
<protein>
    <submittedName>
        <fullName evidence="3">Small ubiquitin- modifier 1</fullName>
    </submittedName>
</protein>
<feature type="region of interest" description="Disordered" evidence="1">
    <location>
        <begin position="1"/>
        <end position="23"/>
    </location>
</feature>
<evidence type="ECO:0000256" key="1">
    <source>
        <dbReference type="SAM" id="MobiDB-lite"/>
    </source>
</evidence>
<evidence type="ECO:0000313" key="3">
    <source>
        <dbReference type="EMBL" id="KAF6001843.1"/>
    </source>
</evidence>
<evidence type="ECO:0000259" key="2">
    <source>
        <dbReference type="PROSITE" id="PS50053"/>
    </source>
</evidence>
<organism evidence="3 4">
    <name type="scientific">Cyanidiococcus yangmingshanensis</name>
    <dbReference type="NCBI Taxonomy" id="2690220"/>
    <lineage>
        <taxon>Eukaryota</taxon>
        <taxon>Rhodophyta</taxon>
        <taxon>Bangiophyceae</taxon>
        <taxon>Cyanidiales</taxon>
        <taxon>Cyanidiaceae</taxon>
        <taxon>Cyanidiococcus</taxon>
    </lineage>
</organism>
<dbReference type="Proteomes" id="UP000530660">
    <property type="component" value="Unassembled WGS sequence"/>
</dbReference>